<feature type="region of interest" description="Disordered" evidence="1">
    <location>
        <begin position="39"/>
        <end position="127"/>
    </location>
</feature>
<proteinExistence type="predicted"/>
<evidence type="ECO:0000313" key="2">
    <source>
        <dbReference type="EMBL" id="KAJ7367580.1"/>
    </source>
</evidence>
<evidence type="ECO:0000256" key="1">
    <source>
        <dbReference type="SAM" id="MobiDB-lite"/>
    </source>
</evidence>
<feature type="compositionally biased region" description="Polar residues" evidence="1">
    <location>
        <begin position="116"/>
        <end position="127"/>
    </location>
</feature>
<keyword evidence="3" id="KW-1185">Reference proteome</keyword>
<name>A0AAD7AT90_9AGAR</name>
<comment type="caution">
    <text evidence="2">The sequence shown here is derived from an EMBL/GenBank/DDBJ whole genome shotgun (WGS) entry which is preliminary data.</text>
</comment>
<protein>
    <submittedName>
        <fullName evidence="2">Uncharacterized protein</fullName>
    </submittedName>
</protein>
<accession>A0AAD7AT90</accession>
<dbReference type="Proteomes" id="UP001218218">
    <property type="component" value="Unassembled WGS sequence"/>
</dbReference>
<sequence length="127" mass="13411">MPKQVSDHRNRITVAESEVPRMMRAALCTERRAQANVWQGPWGITEPQVGGWGMGTGGWGTGTRTGTGNWGTVEPQVGGWGTGPDNWGTGTGGWGSTEPQHSGWGTPGSWDDDSAEVNSTEVNSTGL</sequence>
<evidence type="ECO:0000313" key="3">
    <source>
        <dbReference type="Proteomes" id="UP001218218"/>
    </source>
</evidence>
<dbReference type="EMBL" id="JARIHO010000001">
    <property type="protein sequence ID" value="KAJ7367580.1"/>
    <property type="molecule type" value="Genomic_DNA"/>
</dbReference>
<reference evidence="2" key="1">
    <citation type="submission" date="2023-03" db="EMBL/GenBank/DDBJ databases">
        <title>Massive genome expansion in bonnet fungi (Mycena s.s.) driven by repeated elements and novel gene families across ecological guilds.</title>
        <authorList>
            <consortium name="Lawrence Berkeley National Laboratory"/>
            <person name="Harder C.B."/>
            <person name="Miyauchi S."/>
            <person name="Viragh M."/>
            <person name="Kuo A."/>
            <person name="Thoen E."/>
            <person name="Andreopoulos B."/>
            <person name="Lu D."/>
            <person name="Skrede I."/>
            <person name="Drula E."/>
            <person name="Henrissat B."/>
            <person name="Morin E."/>
            <person name="Kohler A."/>
            <person name="Barry K."/>
            <person name="LaButti K."/>
            <person name="Morin E."/>
            <person name="Salamov A."/>
            <person name="Lipzen A."/>
            <person name="Mereny Z."/>
            <person name="Hegedus B."/>
            <person name="Baldrian P."/>
            <person name="Stursova M."/>
            <person name="Weitz H."/>
            <person name="Taylor A."/>
            <person name="Grigoriev I.V."/>
            <person name="Nagy L.G."/>
            <person name="Martin F."/>
            <person name="Kauserud H."/>
        </authorList>
    </citation>
    <scope>NUCLEOTIDE SEQUENCE</scope>
    <source>
        <strain evidence="2">CBHHK002</strain>
    </source>
</reference>
<organism evidence="2 3">
    <name type="scientific">Mycena albidolilacea</name>
    <dbReference type="NCBI Taxonomy" id="1033008"/>
    <lineage>
        <taxon>Eukaryota</taxon>
        <taxon>Fungi</taxon>
        <taxon>Dikarya</taxon>
        <taxon>Basidiomycota</taxon>
        <taxon>Agaricomycotina</taxon>
        <taxon>Agaricomycetes</taxon>
        <taxon>Agaricomycetidae</taxon>
        <taxon>Agaricales</taxon>
        <taxon>Marasmiineae</taxon>
        <taxon>Mycenaceae</taxon>
        <taxon>Mycena</taxon>
    </lineage>
</organism>
<gene>
    <name evidence="2" type="ORF">DFH08DRAFT_946566</name>
</gene>
<dbReference type="AlphaFoldDB" id="A0AAD7AT90"/>
<feature type="compositionally biased region" description="Gly residues" evidence="1">
    <location>
        <begin position="50"/>
        <end position="69"/>
    </location>
</feature>